<proteinExistence type="predicted"/>
<keyword evidence="4" id="KW-0732">Signal</keyword>
<protein>
    <recommendedName>
        <fullName evidence="5">Malectin-like domain-containing protein</fullName>
    </recommendedName>
</protein>
<evidence type="ECO:0000256" key="3">
    <source>
        <dbReference type="SAM" id="Phobius"/>
    </source>
</evidence>
<dbReference type="SUPFAM" id="SSF56112">
    <property type="entry name" value="Protein kinase-like (PK-like)"/>
    <property type="match status" value="2"/>
</dbReference>
<keyword evidence="7" id="KW-1185">Reference proteome</keyword>
<evidence type="ECO:0000256" key="4">
    <source>
        <dbReference type="SAM" id="SignalP"/>
    </source>
</evidence>
<dbReference type="Gene3D" id="1.10.510.10">
    <property type="entry name" value="Transferase(Phosphotransferase) domain 1"/>
    <property type="match status" value="1"/>
</dbReference>
<dbReference type="STRING" id="65489.A0A0D3H5P6"/>
<dbReference type="PaxDb" id="65489-OBART09G06790.1"/>
<feature type="compositionally biased region" description="Basic and acidic residues" evidence="2">
    <location>
        <begin position="313"/>
        <end position="325"/>
    </location>
</feature>
<dbReference type="Gramene" id="OBART09G06790.1">
    <property type="protein sequence ID" value="OBART09G06790.1"/>
    <property type="gene ID" value="OBART09G06790"/>
</dbReference>
<evidence type="ECO:0000256" key="2">
    <source>
        <dbReference type="SAM" id="MobiDB-lite"/>
    </source>
</evidence>
<dbReference type="InterPro" id="IPR011009">
    <property type="entry name" value="Kinase-like_dom_sf"/>
</dbReference>
<feature type="region of interest" description="Disordered" evidence="2">
    <location>
        <begin position="313"/>
        <end position="333"/>
    </location>
</feature>
<dbReference type="Proteomes" id="UP000026960">
    <property type="component" value="Chromosome 9"/>
</dbReference>
<keyword evidence="3" id="KW-1133">Transmembrane helix</keyword>
<dbReference type="eggNOG" id="ENOG502QQCZ">
    <property type="taxonomic scope" value="Eukaryota"/>
</dbReference>
<dbReference type="PANTHER" id="PTHR45631:SF6">
    <property type="entry name" value="OS09G0352000 PROTEIN"/>
    <property type="match status" value="1"/>
</dbReference>
<dbReference type="Gene3D" id="3.80.10.10">
    <property type="entry name" value="Ribonuclease Inhibitor"/>
    <property type="match status" value="1"/>
</dbReference>
<dbReference type="InterPro" id="IPR032675">
    <property type="entry name" value="LRR_dom_sf"/>
</dbReference>
<sequence length="574" mass="64088">MFVAWASWVPLCLINTGRGTPFVSAVELRPLGSELYPALNAIESQSTRLVQRTNMGPSKSHFGITIYRYPDDPYDRRWLQMQLDRTWKNLSTASTIKDTSLDYAVPLPVMQTAAEVVSNETSLAITGEYKAPMDQLEVFLHFADFQNSQLRQFSISFNKKASVQMRPSYLATDTLHSTYKATGGVCTMTYAYLRVHSSADAQRNLPERDLSYSNLHGAISNNFTLLTSLEYLNFSCNKLNGPIPASLRNNNTGTSSFVFSFDSDGDVCNKTINPSPSRNKSKRAAIAISIVVLVMAIAILILVYLVWRQRRKPNNDPTREPEHESASASINNHGDVLQKVESRQFTYKELEKLTNHFEQFIGQGGFGPVYYGCLEDGTDIAVKMRSDSSSHGLDEFFAEVLNSAESSKFDKGNNVVGEGLNWRTRVRVVVEAAQERVCDLFLRVKCRDWEPKLIESSDVYSFGVVLLEIATGESPILPELGYIVHRVKNKIATGNISLVADTRLRGSYEVSSMWKVVDTALLCTTDIGTQRPAMAAVVALLKESLALEETRADESWSISKMKLAVQMFMPLLPQ</sequence>
<reference evidence="6" key="2">
    <citation type="submission" date="2015-03" db="UniProtKB">
        <authorList>
            <consortium name="EnsemblPlants"/>
        </authorList>
    </citation>
    <scope>IDENTIFICATION</scope>
</reference>
<evidence type="ECO:0000313" key="7">
    <source>
        <dbReference type="Proteomes" id="UP000026960"/>
    </source>
</evidence>
<evidence type="ECO:0000259" key="5">
    <source>
        <dbReference type="Pfam" id="PF12819"/>
    </source>
</evidence>
<dbReference type="EnsemblPlants" id="OBART09G06790.1">
    <property type="protein sequence ID" value="OBART09G06790.1"/>
    <property type="gene ID" value="OBART09G06790"/>
</dbReference>
<comment type="subcellular location">
    <subcellularLocation>
        <location evidence="1">Membrane</location>
        <topology evidence="1">Single-pass membrane protein</topology>
    </subcellularLocation>
</comment>
<organism evidence="6">
    <name type="scientific">Oryza barthii</name>
    <dbReference type="NCBI Taxonomy" id="65489"/>
    <lineage>
        <taxon>Eukaryota</taxon>
        <taxon>Viridiplantae</taxon>
        <taxon>Streptophyta</taxon>
        <taxon>Embryophyta</taxon>
        <taxon>Tracheophyta</taxon>
        <taxon>Spermatophyta</taxon>
        <taxon>Magnoliopsida</taxon>
        <taxon>Liliopsida</taxon>
        <taxon>Poales</taxon>
        <taxon>Poaceae</taxon>
        <taxon>BOP clade</taxon>
        <taxon>Oryzoideae</taxon>
        <taxon>Oryzeae</taxon>
        <taxon>Oryzinae</taxon>
        <taxon>Oryza</taxon>
    </lineage>
</organism>
<evidence type="ECO:0000256" key="1">
    <source>
        <dbReference type="ARBA" id="ARBA00004167"/>
    </source>
</evidence>
<dbReference type="AlphaFoldDB" id="A0A0D3H5P6"/>
<keyword evidence="3" id="KW-0812">Transmembrane</keyword>
<dbReference type="GO" id="GO:0016020">
    <property type="term" value="C:membrane"/>
    <property type="evidence" value="ECO:0007669"/>
    <property type="project" value="UniProtKB-SubCell"/>
</dbReference>
<evidence type="ECO:0000313" key="6">
    <source>
        <dbReference type="EnsemblPlants" id="OBART09G06790.1"/>
    </source>
</evidence>
<keyword evidence="3" id="KW-0472">Membrane</keyword>
<dbReference type="HOGENOM" id="CLU_000288_41_2_1"/>
<feature type="transmembrane region" description="Helical" evidence="3">
    <location>
        <begin position="284"/>
        <end position="307"/>
    </location>
</feature>
<dbReference type="Gene3D" id="3.30.200.20">
    <property type="entry name" value="Phosphorylase Kinase, domain 1"/>
    <property type="match status" value="1"/>
</dbReference>
<dbReference type="PANTHER" id="PTHR45631">
    <property type="entry name" value="OS07G0107800 PROTEIN-RELATED"/>
    <property type="match status" value="1"/>
</dbReference>
<reference evidence="6" key="1">
    <citation type="journal article" date="2009" name="Rice">
        <title>De Novo Next Generation Sequencing of Plant Genomes.</title>
        <authorList>
            <person name="Rounsley S."/>
            <person name="Marri P.R."/>
            <person name="Yu Y."/>
            <person name="He R."/>
            <person name="Sisneros N."/>
            <person name="Goicoechea J.L."/>
            <person name="Lee S.J."/>
            <person name="Angelova A."/>
            <person name="Kudrna D."/>
            <person name="Luo M."/>
            <person name="Affourtit J."/>
            <person name="Desany B."/>
            <person name="Knight J."/>
            <person name="Niazi F."/>
            <person name="Egholm M."/>
            <person name="Wing R.A."/>
        </authorList>
    </citation>
    <scope>NUCLEOTIDE SEQUENCE [LARGE SCALE GENOMIC DNA]</scope>
    <source>
        <strain evidence="6">cv. IRGC 105608</strain>
    </source>
</reference>
<feature type="chain" id="PRO_5002276693" description="Malectin-like domain-containing protein" evidence="4">
    <location>
        <begin position="20"/>
        <end position="574"/>
    </location>
</feature>
<accession>A0A0D3H5P6</accession>
<dbReference type="SUPFAM" id="SSF52058">
    <property type="entry name" value="L domain-like"/>
    <property type="match status" value="1"/>
</dbReference>
<feature type="domain" description="Malectin-like" evidence="5">
    <location>
        <begin position="2"/>
        <end position="186"/>
    </location>
</feature>
<name>A0A0D3H5P6_9ORYZ</name>
<feature type="signal peptide" evidence="4">
    <location>
        <begin position="1"/>
        <end position="19"/>
    </location>
</feature>
<dbReference type="InterPro" id="IPR024788">
    <property type="entry name" value="Malectin-like_Carb-bd_dom"/>
</dbReference>
<dbReference type="Pfam" id="PF12819">
    <property type="entry name" value="Malectin_like"/>
    <property type="match status" value="1"/>
</dbReference>